<evidence type="ECO:0000313" key="2">
    <source>
        <dbReference type="Proteomes" id="UP001268577"/>
    </source>
</evidence>
<sequence>MKKIEFSTKGKDGQKKKLLSILAALILILALSGTYAWKSYTDWVRNHMQSLGFDSGKVTIVEDFGGDKTPVVPGGTIKKKVDVINSTPVNSFVRVSLEEQIAKLQDGATGSKGFADFTKAGFPTIVDVKDYMVKGSEWKDETAKLFIDDVQANTVDSQLKLFVKGDGENIQSALIRVIDISNKDFPKNFVFTDTKFPIPTLPSKEVDAAAYAADQAFNLGELKDGKTVKAGQKVTGHIKRNKLTGRFEVTTKDTTDKAADINLAYWGYSTTVNDTLVEKDWAGENFAVNVAKTLADPASIEAGGKIKSQLPGGPTINFAQGNIIVGKGSDHTFTKDMENKWFYNTEDGYFYFLSALKSGGQTTASVMESITFPTDNTYNLAAYDLHVGSEAIPAMRAMLKVDSDGGKVEKGDYDKTGKQTVANSSGFGLSDGKLYDFLASMATIEDEPVK</sequence>
<name>A0AAW8U2J7_9ENTE</name>
<accession>A0AAW8U2J7</accession>
<reference evidence="1" key="1">
    <citation type="submission" date="2023-03" db="EMBL/GenBank/DDBJ databases">
        <authorList>
            <person name="Shen W."/>
            <person name="Cai J."/>
        </authorList>
    </citation>
    <scope>NUCLEOTIDE SEQUENCE</scope>
    <source>
        <strain evidence="1">P96-3</strain>
    </source>
</reference>
<protein>
    <submittedName>
        <fullName evidence="1">Uncharacterized protein</fullName>
    </submittedName>
</protein>
<dbReference type="AlphaFoldDB" id="A0AAW8U2J7"/>
<comment type="caution">
    <text evidence="1">The sequence shown here is derived from an EMBL/GenBank/DDBJ whole genome shotgun (WGS) entry which is preliminary data.</text>
</comment>
<gene>
    <name evidence="1" type="ORF">P7H70_00530</name>
</gene>
<proteinExistence type="predicted"/>
<dbReference type="RefSeq" id="WP_311866556.1">
    <property type="nucleotide sequence ID" value="NZ_JARQBZ010000001.1"/>
</dbReference>
<dbReference type="EMBL" id="JARQBZ010000001">
    <property type="protein sequence ID" value="MDT2832522.1"/>
    <property type="molecule type" value="Genomic_DNA"/>
</dbReference>
<organism evidence="1 2">
    <name type="scientific">Vagococcus carniphilus</name>
    <dbReference type="NCBI Taxonomy" id="218144"/>
    <lineage>
        <taxon>Bacteria</taxon>
        <taxon>Bacillati</taxon>
        <taxon>Bacillota</taxon>
        <taxon>Bacilli</taxon>
        <taxon>Lactobacillales</taxon>
        <taxon>Enterococcaceae</taxon>
        <taxon>Vagococcus</taxon>
    </lineage>
</organism>
<dbReference type="Proteomes" id="UP001268577">
    <property type="component" value="Unassembled WGS sequence"/>
</dbReference>
<evidence type="ECO:0000313" key="1">
    <source>
        <dbReference type="EMBL" id="MDT2832522.1"/>
    </source>
</evidence>